<evidence type="ECO:0000313" key="3">
    <source>
        <dbReference type="EMBL" id="KKR30756.1"/>
    </source>
</evidence>
<proteinExistence type="predicted"/>
<organism evidence="3 4">
    <name type="scientific">Candidatus Gottesmanbacteria bacterium GW2011_GWC2_39_8</name>
    <dbReference type="NCBI Taxonomy" id="1618450"/>
    <lineage>
        <taxon>Bacteria</taxon>
        <taxon>Candidatus Gottesmaniibacteriota</taxon>
    </lineage>
</organism>
<sequence>NHGGRTYLGKVQPFAKVMKGNGNNGEDGTEGAIFNNVIACYFHGPLLPKNPHVADWLITKSLQVKYKTEIRLTELDDTLEWQAHNFLLKRAGVI</sequence>
<feature type="domain" description="CobB/CobQ-like glutamine amidotransferase" evidence="2">
    <location>
        <begin position="1"/>
        <end position="50"/>
    </location>
</feature>
<dbReference type="EMBL" id="LBXN01000093">
    <property type="protein sequence ID" value="KKR30756.1"/>
    <property type="molecule type" value="Genomic_DNA"/>
</dbReference>
<dbReference type="Pfam" id="PF07685">
    <property type="entry name" value="GATase_3"/>
    <property type="match status" value="1"/>
</dbReference>
<evidence type="ECO:0000259" key="2">
    <source>
        <dbReference type="Pfam" id="PF07685"/>
    </source>
</evidence>
<protein>
    <submittedName>
        <fullName evidence="3">CobB/CobQ domain protein glutamine amidotransferase</fullName>
    </submittedName>
</protein>
<dbReference type="GO" id="GO:0016740">
    <property type="term" value="F:transferase activity"/>
    <property type="evidence" value="ECO:0007669"/>
    <property type="project" value="UniProtKB-KW"/>
</dbReference>
<dbReference type="Proteomes" id="UP000034539">
    <property type="component" value="Unassembled WGS sequence"/>
</dbReference>
<evidence type="ECO:0000313" key="4">
    <source>
        <dbReference type="Proteomes" id="UP000034539"/>
    </source>
</evidence>
<gene>
    <name evidence="3" type="ORF">UT63_C0093G0007</name>
</gene>
<reference evidence="3 4" key="1">
    <citation type="journal article" date="2015" name="Nature">
        <title>rRNA introns, odd ribosomes, and small enigmatic genomes across a large radiation of phyla.</title>
        <authorList>
            <person name="Brown C.T."/>
            <person name="Hug L.A."/>
            <person name="Thomas B.C."/>
            <person name="Sharon I."/>
            <person name="Castelle C.J."/>
            <person name="Singh A."/>
            <person name="Wilkins M.J."/>
            <person name="Williams K.H."/>
            <person name="Banfield J.F."/>
        </authorList>
    </citation>
    <scope>NUCLEOTIDE SEQUENCE [LARGE SCALE GENOMIC DNA]</scope>
</reference>
<evidence type="ECO:0000256" key="1">
    <source>
        <dbReference type="ARBA" id="ARBA00022962"/>
    </source>
</evidence>
<feature type="non-terminal residue" evidence="3">
    <location>
        <position position="1"/>
    </location>
</feature>
<comment type="caution">
    <text evidence="3">The sequence shown here is derived from an EMBL/GenBank/DDBJ whole genome shotgun (WGS) entry which is preliminary data.</text>
</comment>
<keyword evidence="3" id="KW-0808">Transferase</keyword>
<name>A0A0G0Q060_9BACT</name>
<dbReference type="PATRIC" id="fig|1618450.3.peg.1487"/>
<accession>A0A0G0Q060</accession>
<dbReference type="AlphaFoldDB" id="A0A0G0Q060"/>
<dbReference type="InterPro" id="IPR011698">
    <property type="entry name" value="GATase_3"/>
</dbReference>
<keyword evidence="1 3" id="KW-0315">Glutamine amidotransferase</keyword>